<dbReference type="EMBL" id="BSXT01000425">
    <property type="protein sequence ID" value="GMF27080.1"/>
    <property type="molecule type" value="Genomic_DNA"/>
</dbReference>
<dbReference type="OrthoDB" id="113443at2759"/>
<protein>
    <submittedName>
        <fullName evidence="1">Unnamed protein product</fullName>
    </submittedName>
</protein>
<dbReference type="AlphaFoldDB" id="A0A9W6WTU6"/>
<organism evidence="1 2">
    <name type="scientific">Phytophthora fragariaefolia</name>
    <dbReference type="NCBI Taxonomy" id="1490495"/>
    <lineage>
        <taxon>Eukaryota</taxon>
        <taxon>Sar</taxon>
        <taxon>Stramenopiles</taxon>
        <taxon>Oomycota</taxon>
        <taxon>Peronosporomycetes</taxon>
        <taxon>Peronosporales</taxon>
        <taxon>Peronosporaceae</taxon>
        <taxon>Phytophthora</taxon>
    </lineage>
</organism>
<name>A0A9W6WTU6_9STRA</name>
<dbReference type="Gene3D" id="3.40.50.300">
    <property type="entry name" value="P-loop containing nucleotide triphosphate hydrolases"/>
    <property type="match status" value="1"/>
</dbReference>
<keyword evidence="2" id="KW-1185">Reference proteome</keyword>
<comment type="caution">
    <text evidence="1">The sequence shown here is derived from an EMBL/GenBank/DDBJ whole genome shotgun (WGS) entry which is preliminary data.</text>
</comment>
<dbReference type="Proteomes" id="UP001165121">
    <property type="component" value="Unassembled WGS sequence"/>
</dbReference>
<reference evidence="1" key="1">
    <citation type="submission" date="2023-04" db="EMBL/GenBank/DDBJ databases">
        <title>Phytophthora fragariaefolia NBRC 109709.</title>
        <authorList>
            <person name="Ichikawa N."/>
            <person name="Sato H."/>
            <person name="Tonouchi N."/>
        </authorList>
    </citation>
    <scope>NUCLEOTIDE SEQUENCE</scope>
    <source>
        <strain evidence="1">NBRC 109709</strain>
    </source>
</reference>
<evidence type="ECO:0000313" key="2">
    <source>
        <dbReference type="Proteomes" id="UP001165121"/>
    </source>
</evidence>
<sequence length="110" mass="12323">MKMLSGQFPVESNIKVEGEITYNGVPQQEIINRVAQFVEYVPQTDRHFATLTTRETLKYAHKFVGGGLSEKGVETFTKGTVEENLAALEVAKAYYKNYPDIVIGQHGLQD</sequence>
<dbReference type="InterPro" id="IPR027417">
    <property type="entry name" value="P-loop_NTPase"/>
</dbReference>
<gene>
    <name evidence="1" type="ORF">Pfra01_000529100</name>
</gene>
<accession>A0A9W6WTU6</accession>
<proteinExistence type="predicted"/>
<evidence type="ECO:0000313" key="1">
    <source>
        <dbReference type="EMBL" id="GMF27080.1"/>
    </source>
</evidence>